<proteinExistence type="predicted"/>
<comment type="caution">
    <text evidence="1">The sequence shown here is derived from an EMBL/GenBank/DDBJ whole genome shotgun (WGS) entry which is preliminary data.</text>
</comment>
<evidence type="ECO:0000313" key="1">
    <source>
        <dbReference type="EMBL" id="EKE29228.1"/>
    </source>
</evidence>
<reference evidence="1" key="1">
    <citation type="journal article" date="2012" name="Science">
        <title>Fermentation, hydrogen, and sulfur metabolism in multiple uncultivated bacterial phyla.</title>
        <authorList>
            <person name="Wrighton K.C."/>
            <person name="Thomas B.C."/>
            <person name="Sharon I."/>
            <person name="Miller C.S."/>
            <person name="Castelle C.J."/>
            <person name="VerBerkmoes N.C."/>
            <person name="Wilkins M.J."/>
            <person name="Hettich R.L."/>
            <person name="Lipton M.S."/>
            <person name="Williams K.H."/>
            <person name="Long P.E."/>
            <person name="Banfield J.F."/>
        </authorList>
    </citation>
    <scope>NUCLEOTIDE SEQUENCE [LARGE SCALE GENOMIC DNA]</scope>
</reference>
<dbReference type="EMBL" id="AMFJ01000205">
    <property type="protein sequence ID" value="EKE29228.1"/>
    <property type="molecule type" value="Genomic_DNA"/>
</dbReference>
<sequence length="72" mass="9119">MNPWRWIQIKYLHLPFDEYWLHYEAEACCSRTNICPSILPISFEFLKCWLLPFLRFWFWRKNIRQRKSGKYC</sequence>
<gene>
    <name evidence="1" type="ORF">ACD_2C00205G0001</name>
</gene>
<dbReference type="AlphaFoldDB" id="K2G204"/>
<name>K2G204_9BACT</name>
<accession>K2G204</accession>
<organism evidence="1">
    <name type="scientific">uncultured bacterium</name>
    <name type="common">gcode 4</name>
    <dbReference type="NCBI Taxonomy" id="1234023"/>
    <lineage>
        <taxon>Bacteria</taxon>
        <taxon>environmental samples</taxon>
    </lineage>
</organism>
<protein>
    <submittedName>
        <fullName evidence="1">Uncharacterized protein</fullName>
    </submittedName>
</protein>